<accession>X0UJ20</accession>
<organism evidence="1">
    <name type="scientific">marine sediment metagenome</name>
    <dbReference type="NCBI Taxonomy" id="412755"/>
    <lineage>
        <taxon>unclassified sequences</taxon>
        <taxon>metagenomes</taxon>
        <taxon>ecological metagenomes</taxon>
    </lineage>
</organism>
<protein>
    <submittedName>
        <fullName evidence="1">Uncharacterized protein</fullName>
    </submittedName>
</protein>
<name>X0UJ20_9ZZZZ</name>
<gene>
    <name evidence="1" type="ORF">S01H1_41555</name>
</gene>
<dbReference type="EMBL" id="BARS01026363">
    <property type="protein sequence ID" value="GAG00368.1"/>
    <property type="molecule type" value="Genomic_DNA"/>
</dbReference>
<feature type="non-terminal residue" evidence="1">
    <location>
        <position position="1"/>
    </location>
</feature>
<proteinExistence type="predicted"/>
<dbReference type="AlphaFoldDB" id="X0UJ20"/>
<evidence type="ECO:0000313" key="1">
    <source>
        <dbReference type="EMBL" id="GAG00368.1"/>
    </source>
</evidence>
<reference evidence="1" key="1">
    <citation type="journal article" date="2014" name="Front. Microbiol.">
        <title>High frequency of phylogenetically diverse reductive dehalogenase-homologous genes in deep subseafloor sedimentary metagenomes.</title>
        <authorList>
            <person name="Kawai M."/>
            <person name="Futagami T."/>
            <person name="Toyoda A."/>
            <person name="Takaki Y."/>
            <person name="Nishi S."/>
            <person name="Hori S."/>
            <person name="Arai W."/>
            <person name="Tsubouchi T."/>
            <person name="Morono Y."/>
            <person name="Uchiyama I."/>
            <person name="Ito T."/>
            <person name="Fujiyama A."/>
            <person name="Inagaki F."/>
            <person name="Takami H."/>
        </authorList>
    </citation>
    <scope>NUCLEOTIDE SEQUENCE</scope>
    <source>
        <strain evidence="1">Expedition CK06-06</strain>
    </source>
</reference>
<sequence length="36" mass="3994">PHGIGFFIGFDTNVATGDARDLFWEINCPARVGERD</sequence>
<comment type="caution">
    <text evidence="1">The sequence shown here is derived from an EMBL/GenBank/DDBJ whole genome shotgun (WGS) entry which is preliminary data.</text>
</comment>